<reference evidence="1 2" key="1">
    <citation type="submission" date="2023-07" db="EMBL/GenBank/DDBJ databases">
        <authorList>
            <person name="Girao M."/>
            <person name="Carvalho M.F."/>
        </authorList>
    </citation>
    <scope>NUCLEOTIDE SEQUENCE [LARGE SCALE GENOMIC DNA]</scope>
    <source>
        <strain evidence="1 2">YIM65754</strain>
    </source>
</reference>
<proteinExistence type="predicted"/>
<keyword evidence="2" id="KW-1185">Reference proteome</keyword>
<dbReference type="EMBL" id="JAUTXY010000006">
    <property type="protein sequence ID" value="MEE2058866.1"/>
    <property type="molecule type" value="Genomic_DNA"/>
</dbReference>
<dbReference type="RefSeq" id="WP_330134104.1">
    <property type="nucleotide sequence ID" value="NZ_JAUTXY010000006.1"/>
</dbReference>
<accession>A0ABU7LBE6</accession>
<organism evidence="1 2">
    <name type="scientific">Rhodococcus artemisiae</name>
    <dbReference type="NCBI Taxonomy" id="714159"/>
    <lineage>
        <taxon>Bacteria</taxon>
        <taxon>Bacillati</taxon>
        <taxon>Actinomycetota</taxon>
        <taxon>Actinomycetes</taxon>
        <taxon>Mycobacteriales</taxon>
        <taxon>Nocardiaceae</taxon>
        <taxon>Rhodococcus</taxon>
    </lineage>
</organism>
<evidence type="ECO:0000313" key="1">
    <source>
        <dbReference type="EMBL" id="MEE2058866.1"/>
    </source>
</evidence>
<name>A0ABU7LBE6_9NOCA</name>
<sequence length="41" mass="4282">MDDPATDHRGFSLSGLLGGFRRVDGASDASSRWAGVVGTMK</sequence>
<evidence type="ECO:0000313" key="2">
    <source>
        <dbReference type="Proteomes" id="UP001336020"/>
    </source>
</evidence>
<protein>
    <submittedName>
        <fullName evidence="1">Uncharacterized protein</fullName>
    </submittedName>
</protein>
<comment type="caution">
    <text evidence="1">The sequence shown here is derived from an EMBL/GenBank/DDBJ whole genome shotgun (WGS) entry which is preliminary data.</text>
</comment>
<gene>
    <name evidence="1" type="ORF">Q7514_15190</name>
</gene>
<dbReference type="Proteomes" id="UP001336020">
    <property type="component" value="Unassembled WGS sequence"/>
</dbReference>